<protein>
    <recommendedName>
        <fullName evidence="3">GPN-loop GTPase 3</fullName>
    </recommendedName>
    <alternativeName>
        <fullName evidence="7">ATP-binding domain 1 family member C</fullName>
    </alternativeName>
</protein>
<keyword evidence="4" id="KW-0547">Nucleotide-binding</keyword>
<proteinExistence type="inferred from homology"/>
<evidence type="ECO:0000256" key="7">
    <source>
        <dbReference type="ARBA" id="ARBA00029702"/>
    </source>
</evidence>
<dbReference type="AlphaFoldDB" id="A0A8S9Z8K0"/>
<keyword evidence="11" id="KW-1185">Reference proteome</keyword>
<evidence type="ECO:0000256" key="1">
    <source>
        <dbReference type="ARBA" id="ARBA00002411"/>
    </source>
</evidence>
<keyword evidence="5" id="KW-0378">Hydrolase</keyword>
<dbReference type="InterPro" id="IPR004130">
    <property type="entry name" value="Gpn"/>
</dbReference>
<sequence>MPRFAQLIIGPAGCGKSTYCATLQAHCETLRRTVSIVNLDPAAEFFEYSPIADIRDLIHVDDVMQDDDIHLGPNGGLIFCMEYLSQNMDWLDSAIGDCEGDYLLFDCPGQIELFSHLPIMPRIVEYLQRKWDFRFVTIFILDARFLVDSSHFMAGILSALSSMVSLATAHINIMSKMDLLPENKQKYVIARYLSPDMNFFLDCDADDRSDWDSTAHHSKLSTALANLIERYNSIADVLRQIDHCLQYDEEVDPPIMNCPILWLRLSELALLISFSLMVVIMEYLCCITVDMFSFTFRVLLETVTHGVVGVFFWLFCNLRSLMGPYWGSWWYILESCFWVFVFAIIPDVDHFICAQSFDLQSARSLPGRPFLHWVGLHVIFLGLLLFVSLCSSPSGGWFISHVLSFAWLILIALSSLCRWSFRIVDLSRIRSLVARSALSARSTLTTSSFRTGNADSKRWLMRQRCDPYVRRARIESYRCRSAFKLLQLHELIPQGLFHSGDIVVDCGAAPGSWSQVAVSHVCPLKAQSYAVCSRSSKPGLVIALDLLDFAPIPGVIRHQRTDLRDSSSCAQLIEQSITEHFDNPTAKVNVILSDMAPNASGLRKLDIPSMMILAHSVLQLAIRVSAPGACLVVKLWECQEAEGFRKLVSRFYAGPWDLKSTNEKEGSSSSVQFVKPDASRKDSSEIYLVARGFCLPILSVD</sequence>
<dbReference type="GO" id="GO:0033645">
    <property type="term" value="C:host cell endomembrane system"/>
    <property type="evidence" value="ECO:0007669"/>
    <property type="project" value="UniProtKB-SubCell"/>
</dbReference>
<feature type="transmembrane region" description="Helical" evidence="8">
    <location>
        <begin position="402"/>
        <end position="421"/>
    </location>
</feature>
<evidence type="ECO:0000256" key="3">
    <source>
        <dbReference type="ARBA" id="ARBA00014587"/>
    </source>
</evidence>
<dbReference type="HAMAP" id="MF_01547">
    <property type="entry name" value="RNA_methyltr_E"/>
    <property type="match status" value="1"/>
</dbReference>
<feature type="transmembrane region" description="Helical" evidence="8">
    <location>
        <begin position="268"/>
        <end position="292"/>
    </location>
</feature>
<name>A0A8S9Z8K0_9TREM</name>
<dbReference type="OrthoDB" id="5839at2759"/>
<comment type="caution">
    <text evidence="10">The sequence shown here is derived from an EMBL/GenBank/DDBJ whole genome shotgun (WGS) entry which is preliminary data.</text>
</comment>
<feature type="transmembrane region" description="Helical" evidence="8">
    <location>
        <begin position="298"/>
        <end position="316"/>
    </location>
</feature>
<dbReference type="Pfam" id="PF03029">
    <property type="entry name" value="ATP_bind_1"/>
    <property type="match status" value="1"/>
</dbReference>
<dbReference type="InterPro" id="IPR029063">
    <property type="entry name" value="SAM-dependent_MTases_sf"/>
</dbReference>
<feature type="transmembrane region" description="Helical" evidence="8">
    <location>
        <begin position="370"/>
        <end position="390"/>
    </location>
</feature>
<dbReference type="CDD" id="cd17872">
    <property type="entry name" value="GPN3"/>
    <property type="match status" value="1"/>
</dbReference>
<dbReference type="EMBL" id="JTDE01000269">
    <property type="protein sequence ID" value="KAF7261753.1"/>
    <property type="molecule type" value="Genomic_DNA"/>
</dbReference>
<keyword evidence="6" id="KW-0342">GTP-binding</keyword>
<evidence type="ECO:0000256" key="6">
    <source>
        <dbReference type="ARBA" id="ARBA00023134"/>
    </source>
</evidence>
<comment type="function">
    <text evidence="1">Small GTPase required for proper localization of RNA polymerase II (RNAPII). May act at an RNAP assembly step prior to nuclear import.</text>
</comment>
<dbReference type="PANTHER" id="PTHR21231">
    <property type="entry name" value="XPA-BINDING PROTEIN 1-RELATED"/>
    <property type="match status" value="1"/>
</dbReference>
<dbReference type="InterPro" id="IPR015507">
    <property type="entry name" value="rRNA-MeTfrase_E"/>
</dbReference>
<dbReference type="InterPro" id="IPR027417">
    <property type="entry name" value="P-loop_NTPase"/>
</dbReference>
<dbReference type="GO" id="GO:0003924">
    <property type="term" value="F:GTPase activity"/>
    <property type="evidence" value="ECO:0007669"/>
    <property type="project" value="TreeGrafter"/>
</dbReference>
<keyword evidence="8" id="KW-0812">Transmembrane</keyword>
<evidence type="ECO:0000313" key="10">
    <source>
        <dbReference type="EMBL" id="KAF7261753.1"/>
    </source>
</evidence>
<dbReference type="Pfam" id="PF01728">
    <property type="entry name" value="FtsJ"/>
    <property type="match status" value="1"/>
</dbReference>
<keyword evidence="8" id="KW-0472">Membrane</keyword>
<dbReference type="InterPro" id="IPR002877">
    <property type="entry name" value="RNA_MeTrfase_FtsJ_dom"/>
</dbReference>
<comment type="similarity">
    <text evidence="2">Belongs to the GPN-loop GTPase family.</text>
</comment>
<reference evidence="10" key="1">
    <citation type="submission" date="2019-07" db="EMBL/GenBank/DDBJ databases">
        <title>Annotation for the trematode Paragonimus miyazaki's.</title>
        <authorList>
            <person name="Choi Y.-J."/>
        </authorList>
    </citation>
    <scope>NUCLEOTIDE SEQUENCE</scope>
    <source>
        <strain evidence="10">Japan</strain>
    </source>
</reference>
<evidence type="ECO:0000256" key="4">
    <source>
        <dbReference type="ARBA" id="ARBA00022741"/>
    </source>
</evidence>
<keyword evidence="8" id="KW-1133">Transmembrane helix</keyword>
<evidence type="ECO:0000256" key="8">
    <source>
        <dbReference type="SAM" id="Phobius"/>
    </source>
</evidence>
<evidence type="ECO:0000259" key="9">
    <source>
        <dbReference type="Pfam" id="PF01728"/>
    </source>
</evidence>
<dbReference type="Gene3D" id="3.40.50.150">
    <property type="entry name" value="Vaccinia Virus protein VP39"/>
    <property type="match status" value="1"/>
</dbReference>
<evidence type="ECO:0000256" key="2">
    <source>
        <dbReference type="ARBA" id="ARBA00005290"/>
    </source>
</evidence>
<dbReference type="PANTHER" id="PTHR21231:SF7">
    <property type="entry name" value="GPN-LOOP GTPASE 3"/>
    <property type="match status" value="1"/>
</dbReference>
<accession>A0A8S9Z8K0</accession>
<dbReference type="SUPFAM" id="SSF53335">
    <property type="entry name" value="S-adenosyl-L-methionine-dependent methyltransferases"/>
    <property type="match status" value="1"/>
</dbReference>
<dbReference type="GO" id="GO:0008168">
    <property type="term" value="F:methyltransferase activity"/>
    <property type="evidence" value="ECO:0007669"/>
    <property type="project" value="InterPro"/>
</dbReference>
<dbReference type="GO" id="GO:0001510">
    <property type="term" value="P:RNA methylation"/>
    <property type="evidence" value="ECO:0007669"/>
    <property type="project" value="InterPro"/>
</dbReference>
<dbReference type="InterPro" id="IPR030228">
    <property type="entry name" value="Gpn3"/>
</dbReference>
<dbReference type="GO" id="GO:0005525">
    <property type="term" value="F:GTP binding"/>
    <property type="evidence" value="ECO:0007669"/>
    <property type="project" value="UniProtKB-KW"/>
</dbReference>
<dbReference type="Proteomes" id="UP000822476">
    <property type="component" value="Unassembled WGS sequence"/>
</dbReference>
<feature type="domain" description="Ribosomal RNA methyltransferase FtsJ" evidence="9">
    <location>
        <begin position="477"/>
        <end position="693"/>
    </location>
</feature>
<dbReference type="Gene3D" id="3.40.50.300">
    <property type="entry name" value="P-loop containing nucleotide triphosphate hydrolases"/>
    <property type="match status" value="1"/>
</dbReference>
<evidence type="ECO:0000256" key="5">
    <source>
        <dbReference type="ARBA" id="ARBA00022801"/>
    </source>
</evidence>
<evidence type="ECO:0000313" key="11">
    <source>
        <dbReference type="Proteomes" id="UP000822476"/>
    </source>
</evidence>
<dbReference type="SUPFAM" id="SSF52540">
    <property type="entry name" value="P-loop containing nucleoside triphosphate hydrolases"/>
    <property type="match status" value="1"/>
</dbReference>
<gene>
    <name evidence="10" type="ORF">EG68_00624</name>
</gene>
<organism evidence="10 11">
    <name type="scientific">Paragonimus skrjabini miyazakii</name>
    <dbReference type="NCBI Taxonomy" id="59628"/>
    <lineage>
        <taxon>Eukaryota</taxon>
        <taxon>Metazoa</taxon>
        <taxon>Spiralia</taxon>
        <taxon>Lophotrochozoa</taxon>
        <taxon>Platyhelminthes</taxon>
        <taxon>Trematoda</taxon>
        <taxon>Digenea</taxon>
        <taxon>Plagiorchiida</taxon>
        <taxon>Troglotremata</taxon>
        <taxon>Troglotrematidae</taxon>
        <taxon>Paragonimus</taxon>
    </lineage>
</organism>
<feature type="transmembrane region" description="Helical" evidence="8">
    <location>
        <begin position="328"/>
        <end position="345"/>
    </location>
</feature>